<dbReference type="InterPro" id="IPR058240">
    <property type="entry name" value="rSAM_sf"/>
</dbReference>
<dbReference type="SMART" id="SM00729">
    <property type="entry name" value="Elp3"/>
    <property type="match status" value="1"/>
</dbReference>
<dbReference type="GO" id="GO:0051536">
    <property type="term" value="F:iron-sulfur cluster binding"/>
    <property type="evidence" value="ECO:0007669"/>
    <property type="project" value="InterPro"/>
</dbReference>
<dbReference type="PROSITE" id="PS51918">
    <property type="entry name" value="RADICAL_SAM"/>
    <property type="match status" value="1"/>
</dbReference>
<dbReference type="STRING" id="1294263.JCM21531_1605"/>
<dbReference type="PANTHER" id="PTHR42731">
    <property type="entry name" value="SLL1084 PROTEIN"/>
    <property type="match status" value="1"/>
</dbReference>
<dbReference type="InterPro" id="IPR023404">
    <property type="entry name" value="rSAM_horseshoe"/>
</dbReference>
<dbReference type="Pfam" id="PF10105">
    <property type="entry name" value="DUF2344"/>
    <property type="match status" value="1"/>
</dbReference>
<evidence type="ECO:0000259" key="1">
    <source>
        <dbReference type="PROSITE" id="PS51918"/>
    </source>
</evidence>
<protein>
    <submittedName>
        <fullName evidence="2">Fe-S oxidoreductase</fullName>
    </submittedName>
</protein>
<dbReference type="InterPro" id="IPR006638">
    <property type="entry name" value="Elp3/MiaA/NifB-like_rSAM"/>
</dbReference>
<evidence type="ECO:0000313" key="2">
    <source>
        <dbReference type="EMBL" id="GAE88179.1"/>
    </source>
</evidence>
<comment type="caution">
    <text evidence="2">The sequence shown here is derived from an EMBL/GenBank/DDBJ whole genome shotgun (WGS) entry which is preliminary data.</text>
</comment>
<dbReference type="SFLD" id="SFLDS00029">
    <property type="entry name" value="Radical_SAM"/>
    <property type="match status" value="1"/>
</dbReference>
<evidence type="ECO:0000313" key="3">
    <source>
        <dbReference type="Proteomes" id="UP000019109"/>
    </source>
</evidence>
<organism evidence="2 3">
    <name type="scientific">Acetivibrio straminisolvens JCM 21531</name>
    <dbReference type="NCBI Taxonomy" id="1294263"/>
    <lineage>
        <taxon>Bacteria</taxon>
        <taxon>Bacillati</taxon>
        <taxon>Bacillota</taxon>
        <taxon>Clostridia</taxon>
        <taxon>Eubacteriales</taxon>
        <taxon>Oscillospiraceae</taxon>
        <taxon>Acetivibrio</taxon>
    </lineage>
</organism>
<dbReference type="Proteomes" id="UP000019109">
    <property type="component" value="Unassembled WGS sequence"/>
</dbReference>
<proteinExistence type="predicted"/>
<dbReference type="SUPFAM" id="SSF102114">
    <property type="entry name" value="Radical SAM enzymes"/>
    <property type="match status" value="1"/>
</dbReference>
<dbReference type="Gene3D" id="3.80.30.20">
    <property type="entry name" value="tm_1862 like domain"/>
    <property type="match status" value="1"/>
</dbReference>
<dbReference type="InterPro" id="IPR007197">
    <property type="entry name" value="rSAM"/>
</dbReference>
<feature type="domain" description="Radical SAM core" evidence="1">
    <location>
        <begin position="30"/>
        <end position="276"/>
    </location>
</feature>
<dbReference type="GO" id="GO:0003824">
    <property type="term" value="F:catalytic activity"/>
    <property type="evidence" value="ECO:0007669"/>
    <property type="project" value="InterPro"/>
</dbReference>
<dbReference type="PANTHER" id="PTHR42731:SF1">
    <property type="entry name" value="RADICAL SAM DOMAIN PROTEIN"/>
    <property type="match status" value="1"/>
</dbReference>
<accession>W4V601</accession>
<dbReference type="CDD" id="cd01335">
    <property type="entry name" value="Radical_SAM"/>
    <property type="match status" value="1"/>
</dbReference>
<gene>
    <name evidence="2" type="ORF">JCM21531_1605</name>
</gene>
<keyword evidence="3" id="KW-1185">Reference proteome</keyword>
<sequence>MPKKDEYPKKIRKRIIKDLDKVFFPDKIVVPFTGIVHDRIMVELFRGCTRGCRFCQAGFIYRPVRERTADRLLEISRKLQESTGYEEISLTSLSTSDYTSLKELTDGLIDEMEPKKVNLSLPSLRVDSFSLELMEKAQKVRKSGLTFAPEAGTQRLRNVINKGITEEDLIKSVSTAFGGGWSGVKLYFMLGLPTETLDDIAGIAELGHKVVDAYKSTPKEKRGKGLNVTISTSSFVPKPFTPFQWEMQDSMDTLREKQFFLKSKIKIKSIKYNWHDPQLSFLEAIFARGDRKLGKVLLKAFEKGCKFDSWGEHFKFDKWMEAFIECGVDPSFYANRKRSYDEILPWDHIDVGVSKKFLIREYEKALKEEVTPNCRVNCSGCGATVFEGGFVLSSIRVRFVRGEEVKYISHLDLMKMFERALRRSKIPIAYSQGFNPHPHMVFGLPLSVGVTSESEYADFELETDIDSGEFTQRLNQNLPKGIEVVDAKKNNTTSNIMAQVAGASYEVLVLADSKIGIEDLKYKLDEFLKNEQIFVEKESKGKIKKIDIRPMIYNADVNSAGNAPISEDPQANITENRCKNPWILRYVEILEAEDDLFKQSNESAVFCFSMLLAAGSMANLKPEFVITAFGRRSGISFDILKIHRSGLFTGSKEKLTDPLGGHVLLSI</sequence>
<name>W4V601_9FIRM</name>
<dbReference type="AlphaFoldDB" id="W4V601"/>
<dbReference type="InterPro" id="IPR023862">
    <property type="entry name" value="CHP03960_rSAM"/>
</dbReference>
<dbReference type="Pfam" id="PF04055">
    <property type="entry name" value="Radical_SAM"/>
    <property type="match status" value="1"/>
</dbReference>
<reference evidence="2" key="1">
    <citation type="journal article" date="2014" name="Genome Announc.">
        <title>Draft Genome Sequence of Clostridium straminisolvens Strain JCM 21531T, Isolated from a Cellulose-Degrading Bacterial Community.</title>
        <authorList>
            <person name="Yuki M."/>
            <person name="Oshima K."/>
            <person name="Suda W."/>
            <person name="Sakamoto M."/>
            <person name="Kitamura K."/>
            <person name="Iida T."/>
            <person name="Hattori M."/>
            <person name="Ohkuma M."/>
        </authorList>
    </citation>
    <scope>NUCLEOTIDE SEQUENCE [LARGE SCALE GENOMIC DNA]</scope>
    <source>
        <strain evidence="2">JCM 21531</strain>
    </source>
</reference>
<dbReference type="SFLD" id="SFLDG01082">
    <property type="entry name" value="B12-binding_domain_containing"/>
    <property type="match status" value="1"/>
</dbReference>
<dbReference type="EMBL" id="BAVR01000014">
    <property type="protein sequence ID" value="GAE88179.1"/>
    <property type="molecule type" value="Genomic_DNA"/>
</dbReference>
<dbReference type="InterPro" id="IPR018768">
    <property type="entry name" value="DUF2344"/>
</dbReference>
<dbReference type="NCBIfam" id="TIGR03960">
    <property type="entry name" value="rSAM_fuse_unch"/>
    <property type="match status" value="1"/>
</dbReference>
<dbReference type="NCBIfam" id="TIGR03936">
    <property type="entry name" value="sam_1_link_chp"/>
    <property type="match status" value="1"/>
</dbReference>